<dbReference type="PANTHER" id="PTHR43023">
    <property type="entry name" value="PROTEIN TRIGALACTOSYLDIACYLGLYCEROL 3, CHLOROPLASTIC"/>
    <property type="match status" value="1"/>
</dbReference>
<accession>A0A916MZA1</accession>
<keyword evidence="2" id="KW-1003">Cell membrane</keyword>
<dbReference type="InterPro" id="IPR027417">
    <property type="entry name" value="P-loop_NTPase"/>
</dbReference>
<keyword evidence="3" id="KW-0472">Membrane</keyword>
<gene>
    <name evidence="7" type="primary">mkl</name>
    <name evidence="7" type="ORF">LMG31506_04322</name>
</gene>
<evidence type="ECO:0000313" key="7">
    <source>
        <dbReference type="EMBL" id="CAG2150902.1"/>
    </source>
</evidence>
<dbReference type="InterPro" id="IPR003439">
    <property type="entry name" value="ABC_transporter-like_ATP-bd"/>
</dbReference>
<dbReference type="EMBL" id="CAJPUY010000016">
    <property type="protein sequence ID" value="CAG2150902.1"/>
    <property type="molecule type" value="Genomic_DNA"/>
</dbReference>
<dbReference type="GO" id="GO:0005524">
    <property type="term" value="F:ATP binding"/>
    <property type="evidence" value="ECO:0007669"/>
    <property type="project" value="UniProtKB-KW"/>
</dbReference>
<evidence type="ECO:0000256" key="4">
    <source>
        <dbReference type="ARBA" id="ARBA00022741"/>
    </source>
</evidence>
<keyword evidence="4" id="KW-0547">Nucleotide-binding</keyword>
<keyword evidence="8" id="KW-1185">Reference proteome</keyword>
<dbReference type="Pfam" id="PF00005">
    <property type="entry name" value="ABC_tran"/>
    <property type="match status" value="1"/>
</dbReference>
<dbReference type="Proteomes" id="UP000672934">
    <property type="component" value="Unassembled WGS sequence"/>
</dbReference>
<dbReference type="AlphaFoldDB" id="A0A916MZA1"/>
<evidence type="ECO:0000256" key="2">
    <source>
        <dbReference type="ARBA" id="ARBA00022475"/>
    </source>
</evidence>
<dbReference type="SUPFAM" id="SSF52540">
    <property type="entry name" value="P-loop containing nucleoside triphosphate hydrolases"/>
    <property type="match status" value="1"/>
</dbReference>
<organism evidence="7 8">
    <name type="scientific">Cupriavidus yeoncheonensis</name>
    <dbReference type="NCBI Taxonomy" id="1462994"/>
    <lineage>
        <taxon>Bacteria</taxon>
        <taxon>Pseudomonadati</taxon>
        <taxon>Pseudomonadota</taxon>
        <taxon>Betaproteobacteria</taxon>
        <taxon>Burkholderiales</taxon>
        <taxon>Burkholderiaceae</taxon>
        <taxon>Cupriavidus</taxon>
    </lineage>
</organism>
<dbReference type="RefSeq" id="WP_211949220.1">
    <property type="nucleotide sequence ID" value="NZ_CAJPUY010000016.1"/>
</dbReference>
<evidence type="ECO:0000313" key="8">
    <source>
        <dbReference type="Proteomes" id="UP000672934"/>
    </source>
</evidence>
<dbReference type="InterPro" id="IPR003593">
    <property type="entry name" value="AAA+_ATPase"/>
</dbReference>
<proteinExistence type="predicted"/>
<comment type="caution">
    <text evidence="7">The sequence shown here is derived from an EMBL/GenBank/DDBJ whole genome shotgun (WGS) entry which is preliminary data.</text>
</comment>
<dbReference type="PANTHER" id="PTHR43023:SF3">
    <property type="entry name" value="PROTEIN TRIGALACTOSYLDIACYLGLYCEROL 3, CHLOROPLASTIC"/>
    <property type="match status" value="1"/>
</dbReference>
<name>A0A916MZA1_9BURK</name>
<evidence type="ECO:0000256" key="3">
    <source>
        <dbReference type="ARBA" id="ARBA00022519"/>
    </source>
</evidence>
<evidence type="ECO:0000256" key="1">
    <source>
        <dbReference type="ARBA" id="ARBA00022448"/>
    </source>
</evidence>
<sequence>MADQAFPVRLTGIWTQFGDKVIHRDLDLDVGPGEVVALVGGSGSGKTTLLRHMMGLTEPARGTVEIFGEQIQSSRFLRQRHLRERWGVLFQFGALFSALSVLENIMVPLHERGGMTLGEMRDIAYLKLAQVGLNPTDADKRPSELSGGMVKRAALARAIVLDPELLFLDEPTSGLDPVAASEFVELILSMRHLLRLAAVVVTHEIFRLEPMIDRVAVLADQRLIANGPLEAVRQVDHPFIHQYFQTDRTSAT</sequence>
<dbReference type="GO" id="GO:0016887">
    <property type="term" value="F:ATP hydrolysis activity"/>
    <property type="evidence" value="ECO:0007669"/>
    <property type="project" value="InterPro"/>
</dbReference>
<dbReference type="PROSITE" id="PS50893">
    <property type="entry name" value="ABC_TRANSPORTER_2"/>
    <property type="match status" value="1"/>
</dbReference>
<feature type="domain" description="ABC transporter" evidence="6">
    <location>
        <begin position="8"/>
        <end position="245"/>
    </location>
</feature>
<dbReference type="SMART" id="SM00382">
    <property type="entry name" value="AAA"/>
    <property type="match status" value="1"/>
</dbReference>
<keyword evidence="3" id="KW-0997">Cell inner membrane</keyword>
<dbReference type="Gene3D" id="3.40.50.300">
    <property type="entry name" value="P-loop containing nucleotide triphosphate hydrolases"/>
    <property type="match status" value="1"/>
</dbReference>
<evidence type="ECO:0000256" key="5">
    <source>
        <dbReference type="ARBA" id="ARBA00022840"/>
    </source>
</evidence>
<keyword evidence="5 7" id="KW-0067">ATP-binding</keyword>
<evidence type="ECO:0000259" key="6">
    <source>
        <dbReference type="PROSITE" id="PS50893"/>
    </source>
</evidence>
<keyword evidence="1" id="KW-0813">Transport</keyword>
<reference evidence="7" key="1">
    <citation type="submission" date="2021-03" db="EMBL/GenBank/DDBJ databases">
        <authorList>
            <person name="Peeters C."/>
        </authorList>
    </citation>
    <scope>NUCLEOTIDE SEQUENCE</scope>
    <source>
        <strain evidence="7">LMG 31506</strain>
    </source>
</reference>
<protein>
    <submittedName>
        <fullName evidence="7">Ribonucleotide transport ATP-binding protein mkl</fullName>
    </submittedName>
</protein>